<feature type="domain" description="CHAT" evidence="2">
    <location>
        <begin position="36"/>
        <end position="162"/>
    </location>
</feature>
<dbReference type="Proteomes" id="UP000239340">
    <property type="component" value="Plasmid pSfreNXT3b"/>
</dbReference>
<feature type="compositionally biased region" description="Basic residues" evidence="1">
    <location>
        <begin position="339"/>
        <end position="353"/>
    </location>
</feature>
<evidence type="ECO:0000256" key="1">
    <source>
        <dbReference type="SAM" id="MobiDB-lite"/>
    </source>
</evidence>
<dbReference type="InterPro" id="IPR024983">
    <property type="entry name" value="CHAT_dom"/>
</dbReference>
<evidence type="ECO:0000313" key="3">
    <source>
        <dbReference type="EMBL" id="AUX78899.1"/>
    </source>
</evidence>
<accession>A0A2L0HDS5</accession>
<dbReference type="RefSeq" id="WP_104840504.1">
    <property type="nucleotide sequence ID" value="NZ_CP024309.1"/>
</dbReference>
<geneLocation type="plasmid" evidence="4">
    <name>psfrenxt3b</name>
</geneLocation>
<feature type="region of interest" description="Disordered" evidence="1">
    <location>
        <begin position="323"/>
        <end position="353"/>
    </location>
</feature>
<dbReference type="Pfam" id="PF12770">
    <property type="entry name" value="CHAT"/>
    <property type="match status" value="1"/>
</dbReference>
<name>A0A2L0HDS5_RHIFR</name>
<evidence type="ECO:0000313" key="4">
    <source>
        <dbReference type="Proteomes" id="UP000239340"/>
    </source>
</evidence>
<organism evidence="3 4">
    <name type="scientific">Rhizobium fredii</name>
    <name type="common">Sinorhizobium fredii</name>
    <dbReference type="NCBI Taxonomy" id="380"/>
    <lineage>
        <taxon>Bacteria</taxon>
        <taxon>Pseudomonadati</taxon>
        <taxon>Pseudomonadota</taxon>
        <taxon>Alphaproteobacteria</taxon>
        <taxon>Hyphomicrobiales</taxon>
        <taxon>Rhizobiaceae</taxon>
        <taxon>Sinorhizobium/Ensifer group</taxon>
        <taxon>Sinorhizobium</taxon>
    </lineage>
</organism>
<sequence length="353" mass="38703">MKVLYISSNHASNSTLMVEHEITELQRDAIYGVGRRMEFVFLPALPFEDVENQILVHKPDIVHISAHGEEDSLELVDTKGNPRKLTNEALRVLLAPSPPKLVYLNACDSAALAEAITDTVPYAIGTKAPITNFAARKGAVSFYRALAQGRTLSSAFTSSESTVKTLGNIETSLFRQNNEVASSPVFYEPIRLVAHFLNHKTDFPGGSANFDIGIAGCPASTIQTVFTTNDRTFLSGDDESLEEDLCSVSLDMPWSGEVWLDYAWNSWGDIKIFALLITASGEHFSVSSTLCDALTAFYQVYHQCEPAEFPTELKQAIAKLKANDGSRMRASDEESPGLRKTKSTKKLVAKKAS</sequence>
<gene>
    <name evidence="3" type="ORF">NXT3_PB00240</name>
</gene>
<reference evidence="3 4" key="1">
    <citation type="submission" date="2017-10" db="EMBL/GenBank/DDBJ databases">
        <title>Analysis of the genome sequences of Rhizobium populations associated to common bean (phaseolus vulgaris).</title>
        <authorList>
            <person name="Bustos P."/>
            <person name="Santamaria R.I."/>
            <person name="Miranda-Sanchez F."/>
            <person name="Perez-Carrascal O."/>
            <person name="Juarez S."/>
            <person name="Lozano L."/>
            <person name="Martinez-Flores I."/>
            <person name="Vinuesa P."/>
            <person name="Martinez-Romero E."/>
            <person name="Cevallos M.A."/>
            <person name="Romero D."/>
            <person name="Davila G."/>
            <person name="Gonzalez V."/>
        </authorList>
    </citation>
    <scope>NUCLEOTIDE SEQUENCE [LARGE SCALE GENOMIC DNA]</scope>
    <source>
        <strain evidence="3 4">NXT3</strain>
        <plasmid evidence="4">Plasmid psfrenxt3b</plasmid>
    </source>
</reference>
<dbReference type="EMBL" id="CP024309">
    <property type="protein sequence ID" value="AUX78899.1"/>
    <property type="molecule type" value="Genomic_DNA"/>
</dbReference>
<evidence type="ECO:0000259" key="2">
    <source>
        <dbReference type="Pfam" id="PF12770"/>
    </source>
</evidence>
<feature type="compositionally biased region" description="Basic and acidic residues" evidence="1">
    <location>
        <begin position="323"/>
        <end position="332"/>
    </location>
</feature>
<proteinExistence type="predicted"/>
<dbReference type="AlphaFoldDB" id="A0A2L0HDS5"/>
<protein>
    <submittedName>
        <fullName evidence="3">CHAT domain-containing protein</fullName>
    </submittedName>
</protein>
<keyword evidence="3" id="KW-0614">Plasmid</keyword>